<protein>
    <recommendedName>
        <fullName evidence="4">Large ribosomal subunit protein uL23m</fullName>
    </recommendedName>
</protein>
<evidence type="ECO:0000256" key="2">
    <source>
        <dbReference type="ARBA" id="ARBA00022980"/>
    </source>
</evidence>
<accession>A0AAV9JHH4</accession>
<dbReference type="EMBL" id="JAVFHQ010000025">
    <property type="protein sequence ID" value="KAK4544423.1"/>
    <property type="molecule type" value="Genomic_DNA"/>
</dbReference>
<dbReference type="InterPro" id="IPR012677">
    <property type="entry name" value="Nucleotide-bd_a/b_plait_sf"/>
</dbReference>
<evidence type="ECO:0000256" key="4">
    <source>
        <dbReference type="ARBA" id="ARBA00039977"/>
    </source>
</evidence>
<proteinExistence type="inferred from homology"/>
<dbReference type="PANTHER" id="PTHR12059">
    <property type="entry name" value="RIBOSOMAL PROTEIN L23-RELATED"/>
    <property type="match status" value="1"/>
</dbReference>
<dbReference type="Proteomes" id="UP001324427">
    <property type="component" value="Unassembled WGS sequence"/>
</dbReference>
<evidence type="ECO:0000256" key="5">
    <source>
        <dbReference type="SAM" id="MobiDB-lite"/>
    </source>
</evidence>
<evidence type="ECO:0000313" key="6">
    <source>
        <dbReference type="EMBL" id="KAK4544423.1"/>
    </source>
</evidence>
<keyword evidence="2" id="KW-0689">Ribosomal protein</keyword>
<evidence type="ECO:0000313" key="7">
    <source>
        <dbReference type="Proteomes" id="UP001324427"/>
    </source>
</evidence>
<comment type="caution">
    <text evidence="6">The sequence shown here is derived from an EMBL/GenBank/DDBJ whole genome shotgun (WGS) entry which is preliminary data.</text>
</comment>
<evidence type="ECO:0000256" key="3">
    <source>
        <dbReference type="ARBA" id="ARBA00023274"/>
    </source>
</evidence>
<keyword evidence="7" id="KW-1185">Reference proteome</keyword>
<dbReference type="GO" id="GO:0003735">
    <property type="term" value="F:structural constituent of ribosome"/>
    <property type="evidence" value="ECO:0007669"/>
    <property type="project" value="InterPro"/>
</dbReference>
<comment type="similarity">
    <text evidence="1">Belongs to the universal ribosomal protein uL23 family.</text>
</comment>
<name>A0AAV9JHH4_9PEZI</name>
<gene>
    <name evidence="6" type="ORF">LTR36_004314</name>
</gene>
<dbReference type="GO" id="GO:0032543">
    <property type="term" value="P:mitochondrial translation"/>
    <property type="evidence" value="ECO:0007669"/>
    <property type="project" value="TreeGrafter"/>
</dbReference>
<dbReference type="AlphaFoldDB" id="A0AAV9JHH4"/>
<evidence type="ECO:0000256" key="1">
    <source>
        <dbReference type="ARBA" id="ARBA00006700"/>
    </source>
</evidence>
<feature type="region of interest" description="Disordered" evidence="5">
    <location>
        <begin position="123"/>
        <end position="149"/>
    </location>
</feature>
<dbReference type="Gene3D" id="3.30.70.330">
    <property type="match status" value="1"/>
</dbReference>
<reference evidence="6 7" key="1">
    <citation type="submission" date="2021-11" db="EMBL/GenBank/DDBJ databases">
        <title>Black yeast isolated from Biological Soil Crust.</title>
        <authorList>
            <person name="Kurbessoian T."/>
        </authorList>
    </citation>
    <scope>NUCLEOTIDE SEQUENCE [LARGE SCALE GENOMIC DNA]</scope>
    <source>
        <strain evidence="6 7">CCFEE 5522</strain>
    </source>
</reference>
<dbReference type="InterPro" id="IPR012678">
    <property type="entry name" value="Ribosomal_uL23/eL15/eS24_sf"/>
</dbReference>
<dbReference type="PANTHER" id="PTHR12059:SF5">
    <property type="entry name" value="LARGE RIBOSOMAL SUBUNIT PROTEIN UL23M"/>
    <property type="match status" value="1"/>
</dbReference>
<keyword evidence="3" id="KW-0687">Ribonucleoprotein</keyword>
<dbReference type="SUPFAM" id="SSF54189">
    <property type="entry name" value="Ribosomal proteins S24e, L23 and L15e"/>
    <property type="match status" value="1"/>
</dbReference>
<dbReference type="GO" id="GO:0005762">
    <property type="term" value="C:mitochondrial large ribosomal subunit"/>
    <property type="evidence" value="ECO:0007669"/>
    <property type="project" value="TreeGrafter"/>
</dbReference>
<sequence>MAAHAPFKVGMKEIYLPTFKLVFKRTKHLPANYASFIVPLWFSKLDLRDYLYHGYNVRVGPVIRSYVEQGRIRQGQVPEPSRPQYKRWHRPRGTKHMTVELERPFAWPERPTDLTPWNKEETTMASEEQQAYGEKVGPQADQKGVGDDRRVAMREQAKALLEGKEKWKPGLSRGVGMAFGR</sequence>
<dbReference type="InterPro" id="IPR013025">
    <property type="entry name" value="Ribosomal_uL23-like"/>
</dbReference>
<organism evidence="6 7">
    <name type="scientific">Oleoguttula mirabilis</name>
    <dbReference type="NCBI Taxonomy" id="1507867"/>
    <lineage>
        <taxon>Eukaryota</taxon>
        <taxon>Fungi</taxon>
        <taxon>Dikarya</taxon>
        <taxon>Ascomycota</taxon>
        <taxon>Pezizomycotina</taxon>
        <taxon>Dothideomycetes</taxon>
        <taxon>Dothideomycetidae</taxon>
        <taxon>Mycosphaerellales</taxon>
        <taxon>Teratosphaeriaceae</taxon>
        <taxon>Oleoguttula</taxon>
    </lineage>
</organism>